<organism evidence="1 2">
    <name type="scientific">Cannabis sativa</name>
    <name type="common">Hemp</name>
    <name type="synonym">Marijuana</name>
    <dbReference type="NCBI Taxonomy" id="3483"/>
    <lineage>
        <taxon>Eukaryota</taxon>
        <taxon>Viridiplantae</taxon>
        <taxon>Streptophyta</taxon>
        <taxon>Embryophyta</taxon>
        <taxon>Tracheophyta</taxon>
        <taxon>Spermatophyta</taxon>
        <taxon>Magnoliopsida</taxon>
        <taxon>eudicotyledons</taxon>
        <taxon>Gunneridae</taxon>
        <taxon>Pentapetalae</taxon>
        <taxon>rosids</taxon>
        <taxon>fabids</taxon>
        <taxon>Rosales</taxon>
        <taxon>Cannabaceae</taxon>
        <taxon>Cannabis</taxon>
    </lineage>
</organism>
<evidence type="ECO:0000313" key="1">
    <source>
        <dbReference type="EnsemblPlants" id="cds.evm.model.03.1679"/>
    </source>
</evidence>
<dbReference type="Proteomes" id="UP000596661">
    <property type="component" value="Chromosome 3"/>
</dbReference>
<dbReference type="AlphaFoldDB" id="A0A803P694"/>
<dbReference type="Gramene" id="evm.model.03.1679">
    <property type="protein sequence ID" value="cds.evm.model.03.1679"/>
    <property type="gene ID" value="evm.TU.03.1679"/>
</dbReference>
<dbReference type="EnsemblPlants" id="evm.model.03.1679">
    <property type="protein sequence ID" value="cds.evm.model.03.1679"/>
    <property type="gene ID" value="evm.TU.03.1679"/>
</dbReference>
<protein>
    <submittedName>
        <fullName evidence="1">Uncharacterized protein</fullName>
    </submittedName>
</protein>
<reference evidence="1" key="1">
    <citation type="submission" date="2018-11" db="EMBL/GenBank/DDBJ databases">
        <authorList>
            <person name="Grassa J C."/>
        </authorList>
    </citation>
    <scope>NUCLEOTIDE SEQUENCE [LARGE SCALE GENOMIC DNA]</scope>
</reference>
<keyword evidence="2" id="KW-1185">Reference proteome</keyword>
<reference evidence="1" key="2">
    <citation type="submission" date="2021-03" db="UniProtKB">
        <authorList>
            <consortium name="EnsemblPlants"/>
        </authorList>
    </citation>
    <scope>IDENTIFICATION</scope>
</reference>
<evidence type="ECO:0000313" key="2">
    <source>
        <dbReference type="Proteomes" id="UP000596661"/>
    </source>
</evidence>
<accession>A0A803P694</accession>
<sequence>MGVKSVGKKRKKEKKDEYDFVAPLPKQRKDCDFNFDVKVLLRVVEIASLLGQEKNDCSVFVAAFAEFFIHEKDVPLDFDIKAYRTRLEKNIDSEYEKPNKSMKNVQGKNKSLVIGD</sequence>
<proteinExistence type="predicted"/>
<dbReference type="EMBL" id="UZAU01000330">
    <property type="status" value="NOT_ANNOTATED_CDS"/>
    <property type="molecule type" value="Genomic_DNA"/>
</dbReference>
<name>A0A803P694_CANSA</name>